<protein>
    <recommendedName>
        <fullName evidence="3">Carbohydrate kinase FGGY N-terminal domain-containing protein</fullName>
    </recommendedName>
</protein>
<dbReference type="STRING" id="28743.ENSCVAP00000017421"/>
<accession>A0A3Q2DE45</accession>
<reference evidence="1" key="1">
    <citation type="submission" date="2025-08" db="UniProtKB">
        <authorList>
            <consortium name="Ensembl"/>
        </authorList>
    </citation>
    <scope>IDENTIFICATION</scope>
</reference>
<name>A0A3Q2DE45_CYPVA</name>
<evidence type="ECO:0008006" key="3">
    <source>
        <dbReference type="Google" id="ProtNLM"/>
    </source>
</evidence>
<dbReference type="GeneTree" id="ENSGT00940000179410"/>
<dbReference type="Proteomes" id="UP000265020">
    <property type="component" value="Unassembled WGS sequence"/>
</dbReference>
<proteinExistence type="predicted"/>
<dbReference type="AlphaFoldDB" id="A0A3Q2DE45"/>
<dbReference type="Ensembl" id="ENSCVAT00000026084.1">
    <property type="protein sequence ID" value="ENSCVAP00000017421.1"/>
    <property type="gene ID" value="ENSCVAG00000020508.1"/>
</dbReference>
<reference evidence="1" key="2">
    <citation type="submission" date="2025-09" db="UniProtKB">
        <authorList>
            <consortium name="Ensembl"/>
        </authorList>
    </citation>
    <scope>IDENTIFICATION</scope>
</reference>
<evidence type="ECO:0000313" key="2">
    <source>
        <dbReference type="Proteomes" id="UP000265020"/>
    </source>
</evidence>
<organism evidence="1 2">
    <name type="scientific">Cyprinodon variegatus</name>
    <name type="common">Sheepshead minnow</name>
    <dbReference type="NCBI Taxonomy" id="28743"/>
    <lineage>
        <taxon>Eukaryota</taxon>
        <taxon>Metazoa</taxon>
        <taxon>Chordata</taxon>
        <taxon>Craniata</taxon>
        <taxon>Vertebrata</taxon>
        <taxon>Euteleostomi</taxon>
        <taxon>Actinopterygii</taxon>
        <taxon>Neopterygii</taxon>
        <taxon>Teleostei</taxon>
        <taxon>Neoteleostei</taxon>
        <taxon>Acanthomorphata</taxon>
        <taxon>Ovalentaria</taxon>
        <taxon>Atherinomorphae</taxon>
        <taxon>Cyprinodontiformes</taxon>
        <taxon>Cyprinodontidae</taxon>
        <taxon>Cyprinodon</taxon>
    </lineage>
</organism>
<keyword evidence="2" id="KW-1185">Reference proteome</keyword>
<sequence length="75" mass="8318">MNSNTACVCLFNVCRSAPRAQCASRLFLLMAAPLFPLYLGLDFSTQQLKVVAIDGDLSVVHQDAVQFDSELPHYR</sequence>
<evidence type="ECO:0000313" key="1">
    <source>
        <dbReference type="Ensembl" id="ENSCVAP00000017421.1"/>
    </source>
</evidence>
<dbReference type="Gene3D" id="3.30.420.40">
    <property type="match status" value="1"/>
</dbReference>